<dbReference type="SUPFAM" id="SSF54637">
    <property type="entry name" value="Thioesterase/thiol ester dehydrase-isomerase"/>
    <property type="match status" value="1"/>
</dbReference>
<name>A0A017SAQ7_ASPRC</name>
<dbReference type="OrthoDB" id="506431at2759"/>
<dbReference type="Pfam" id="PF03061">
    <property type="entry name" value="4HBT"/>
    <property type="match status" value="1"/>
</dbReference>
<dbReference type="HOGENOM" id="CLU_052827_4_0_1"/>
<gene>
    <name evidence="2" type="ORF">EURHEDRAFT_414489</name>
</gene>
<dbReference type="STRING" id="1388766.A0A017SAQ7"/>
<dbReference type="InterPro" id="IPR052061">
    <property type="entry name" value="PTE-AB_protein"/>
</dbReference>
<dbReference type="PANTHER" id="PTHR47260:SF3">
    <property type="entry name" value="THIOESTERASE FAMILY PROTEIN (AFU_ORTHOLOGUE AFUA_7G03960)"/>
    <property type="match status" value="1"/>
</dbReference>
<dbReference type="Proteomes" id="UP000019804">
    <property type="component" value="Unassembled WGS sequence"/>
</dbReference>
<dbReference type="AlphaFoldDB" id="A0A017SAQ7"/>
<accession>A0A017SAQ7</accession>
<dbReference type="EMBL" id="KK088432">
    <property type="protein sequence ID" value="EYE93285.1"/>
    <property type="molecule type" value="Genomic_DNA"/>
</dbReference>
<protein>
    <recommendedName>
        <fullName evidence="1">Thioesterase domain-containing protein</fullName>
    </recommendedName>
</protein>
<dbReference type="RefSeq" id="XP_040636973.1">
    <property type="nucleotide sequence ID" value="XM_040782448.1"/>
</dbReference>
<dbReference type="InterPro" id="IPR029069">
    <property type="entry name" value="HotDog_dom_sf"/>
</dbReference>
<dbReference type="CDD" id="cd03443">
    <property type="entry name" value="PaaI_thioesterase"/>
    <property type="match status" value="1"/>
</dbReference>
<dbReference type="InterPro" id="IPR006683">
    <property type="entry name" value="Thioestr_dom"/>
</dbReference>
<organism evidence="2 3">
    <name type="scientific">Aspergillus ruber (strain CBS 135680)</name>
    <dbReference type="NCBI Taxonomy" id="1388766"/>
    <lineage>
        <taxon>Eukaryota</taxon>
        <taxon>Fungi</taxon>
        <taxon>Dikarya</taxon>
        <taxon>Ascomycota</taxon>
        <taxon>Pezizomycotina</taxon>
        <taxon>Eurotiomycetes</taxon>
        <taxon>Eurotiomycetidae</taxon>
        <taxon>Eurotiales</taxon>
        <taxon>Aspergillaceae</taxon>
        <taxon>Aspergillus</taxon>
        <taxon>Aspergillus subgen. Aspergillus</taxon>
    </lineage>
</organism>
<evidence type="ECO:0000259" key="1">
    <source>
        <dbReference type="Pfam" id="PF03061"/>
    </source>
</evidence>
<dbReference type="Gene3D" id="3.10.129.10">
    <property type="entry name" value="Hotdog Thioesterase"/>
    <property type="match status" value="1"/>
</dbReference>
<dbReference type="PANTHER" id="PTHR47260">
    <property type="entry name" value="UPF0644 PROTEIN PB2B4.06"/>
    <property type="match status" value="1"/>
</dbReference>
<evidence type="ECO:0000313" key="2">
    <source>
        <dbReference type="EMBL" id="EYE93285.1"/>
    </source>
</evidence>
<evidence type="ECO:0000313" key="3">
    <source>
        <dbReference type="Proteomes" id="UP000019804"/>
    </source>
</evidence>
<reference evidence="3" key="1">
    <citation type="journal article" date="2014" name="Nat. Commun.">
        <title>Genomic adaptations of the halophilic Dead Sea filamentous fungus Eurotium rubrum.</title>
        <authorList>
            <person name="Kis-Papo T."/>
            <person name="Weig A.R."/>
            <person name="Riley R."/>
            <person name="Persoh D."/>
            <person name="Salamov A."/>
            <person name="Sun H."/>
            <person name="Lipzen A."/>
            <person name="Wasser S.P."/>
            <person name="Rambold G."/>
            <person name="Grigoriev I.V."/>
            <person name="Nevo E."/>
        </authorList>
    </citation>
    <scope>NUCLEOTIDE SEQUENCE [LARGE SCALE GENOMIC DNA]</scope>
    <source>
        <strain evidence="3">CBS 135680</strain>
    </source>
</reference>
<feature type="domain" description="Thioesterase" evidence="1">
    <location>
        <begin position="117"/>
        <end position="196"/>
    </location>
</feature>
<proteinExistence type="predicted"/>
<dbReference type="GeneID" id="63697572"/>
<sequence length="229" mass="24914">MSDPLPSSLSHFHSLQNNWIASLLNTTLTTNDYTAIPTDSRNPKPSGEDHYFASTLATPSTIPHVLTLRRRALSTPPTEAPVWPAPTATPSSAPTVSPPDVILLVDLSAPGICGHPGTVHGGVVATLLDEAMSLAVATHSGGDSSTDNPRGKIYTAQLDVRYKRPLLVPTVAMVRAKVVARQGRKYWVRAQIVQEEKVDDPKQMHLEWPKRKVVTTDAMAFWLQTKSNL</sequence>
<keyword evidence="3" id="KW-1185">Reference proteome</keyword>